<dbReference type="AlphaFoldDB" id="A0A2P5GHH2"/>
<dbReference type="EMBL" id="PQGE01000039">
    <property type="protein sequence ID" value="POP40664.1"/>
    <property type="molecule type" value="Genomic_DNA"/>
</dbReference>
<feature type="domain" description="Imm33-like" evidence="1">
    <location>
        <begin position="11"/>
        <end position="112"/>
    </location>
</feature>
<dbReference type="EMBL" id="PQGD01000036">
    <property type="protein sequence ID" value="POP41828.1"/>
    <property type="molecule type" value="Genomic_DNA"/>
</dbReference>
<evidence type="ECO:0000313" key="4">
    <source>
        <dbReference type="Proteomes" id="UP000237073"/>
    </source>
</evidence>
<evidence type="ECO:0000313" key="5">
    <source>
        <dbReference type="Proteomes" id="UP000247005"/>
    </source>
</evidence>
<dbReference type="Proteomes" id="UP000247005">
    <property type="component" value="Unassembled WGS sequence"/>
</dbReference>
<name>A0A2P5GHH2_9ENTR</name>
<dbReference type="OrthoDB" id="7063432at2"/>
<keyword evidence="4" id="KW-1185">Reference proteome</keyword>
<protein>
    <recommendedName>
        <fullName evidence="1">Imm33-like domain-containing protein</fullName>
    </recommendedName>
</protein>
<evidence type="ECO:0000313" key="3">
    <source>
        <dbReference type="EMBL" id="POP41828.1"/>
    </source>
</evidence>
<dbReference type="Pfam" id="PF24719">
    <property type="entry name" value="Imm33-like"/>
    <property type="match status" value="1"/>
</dbReference>
<organism evidence="3 5">
    <name type="scientific">Superficieibacter electus</name>
    <dbReference type="NCBI Taxonomy" id="2022662"/>
    <lineage>
        <taxon>Bacteria</taxon>
        <taxon>Pseudomonadati</taxon>
        <taxon>Pseudomonadota</taxon>
        <taxon>Gammaproteobacteria</taxon>
        <taxon>Enterobacterales</taxon>
        <taxon>Enterobacteriaceae</taxon>
        <taxon>Superficieibacter</taxon>
    </lineage>
</organism>
<sequence length="115" mass="13276">MENKAEVLIKEQKNICRKYNSPNFFCSGVEVIGVAINSMKNQPIYGVRVIRENNSCGWYLWGGDYSSSDDFFQTVHFSHINDVIPDYVIKYLALAPGFKFITDLNGYEDVWYETV</sequence>
<dbReference type="Proteomes" id="UP000237073">
    <property type="component" value="Unassembled WGS sequence"/>
</dbReference>
<reference evidence="4 5" key="1">
    <citation type="submission" date="2018-01" db="EMBL/GenBank/DDBJ databases">
        <title>Superficieibacter electus gen. nov., sp. nov., an extended-spectrum beta-lactamase possessing member of the Enterobacteriaceae family, isolated from intensive care unit surfaces.</title>
        <authorList>
            <person name="Potter R.F."/>
            <person name="D'Souza A.W."/>
        </authorList>
    </citation>
    <scope>NUCLEOTIDE SEQUENCE [LARGE SCALE GENOMIC DNA]</scope>
    <source>
        <strain evidence="3 5">BP-1</strain>
        <strain evidence="2 4">BP-2</strain>
    </source>
</reference>
<evidence type="ECO:0000313" key="2">
    <source>
        <dbReference type="EMBL" id="POP40664.1"/>
    </source>
</evidence>
<dbReference type="RefSeq" id="WP_103678730.1">
    <property type="nucleotide sequence ID" value="NZ_PQGD01000036.1"/>
</dbReference>
<gene>
    <name evidence="3" type="ORF">CHU32_26155</name>
    <name evidence="2" type="ORF">CHU33_26240</name>
</gene>
<accession>A0A2P5GHH2</accession>
<dbReference type="InterPro" id="IPR056509">
    <property type="entry name" value="Imm33-like"/>
</dbReference>
<evidence type="ECO:0000259" key="1">
    <source>
        <dbReference type="Pfam" id="PF24719"/>
    </source>
</evidence>
<proteinExistence type="predicted"/>
<comment type="caution">
    <text evidence="3">The sequence shown here is derived from an EMBL/GenBank/DDBJ whole genome shotgun (WGS) entry which is preliminary data.</text>
</comment>